<protein>
    <recommendedName>
        <fullName evidence="4">Gag protein</fullName>
    </recommendedName>
</protein>
<feature type="region of interest" description="Disordered" evidence="1">
    <location>
        <begin position="120"/>
        <end position="190"/>
    </location>
</feature>
<reference evidence="2 3" key="1">
    <citation type="submission" date="2024-05" db="EMBL/GenBank/DDBJ databases">
        <authorList>
            <person name="Wallberg A."/>
        </authorList>
    </citation>
    <scope>NUCLEOTIDE SEQUENCE [LARGE SCALE GENOMIC DNA]</scope>
</reference>
<feature type="compositionally biased region" description="Polar residues" evidence="1">
    <location>
        <begin position="146"/>
        <end position="170"/>
    </location>
</feature>
<proteinExistence type="predicted"/>
<accession>A0AAV2QXZ4</accession>
<comment type="caution">
    <text evidence="2">The sequence shown here is derived from an EMBL/GenBank/DDBJ whole genome shotgun (WGS) entry which is preliminary data.</text>
</comment>
<name>A0AAV2QXZ4_MEGNR</name>
<organism evidence="2 3">
    <name type="scientific">Meganyctiphanes norvegica</name>
    <name type="common">Northern krill</name>
    <name type="synonym">Thysanopoda norvegica</name>
    <dbReference type="NCBI Taxonomy" id="48144"/>
    <lineage>
        <taxon>Eukaryota</taxon>
        <taxon>Metazoa</taxon>
        <taxon>Ecdysozoa</taxon>
        <taxon>Arthropoda</taxon>
        <taxon>Crustacea</taxon>
        <taxon>Multicrustacea</taxon>
        <taxon>Malacostraca</taxon>
        <taxon>Eumalacostraca</taxon>
        <taxon>Eucarida</taxon>
        <taxon>Euphausiacea</taxon>
        <taxon>Euphausiidae</taxon>
        <taxon>Meganyctiphanes</taxon>
    </lineage>
</organism>
<dbReference type="AlphaFoldDB" id="A0AAV2QXZ4"/>
<dbReference type="EMBL" id="CAXKWB010011006">
    <property type="protein sequence ID" value="CAL4099764.1"/>
    <property type="molecule type" value="Genomic_DNA"/>
</dbReference>
<evidence type="ECO:0000313" key="2">
    <source>
        <dbReference type="EMBL" id="CAL4099764.1"/>
    </source>
</evidence>
<keyword evidence="3" id="KW-1185">Reference proteome</keyword>
<evidence type="ECO:0008006" key="4">
    <source>
        <dbReference type="Google" id="ProtNLM"/>
    </source>
</evidence>
<gene>
    <name evidence="2" type="ORF">MNOR_LOCUS16609</name>
</gene>
<dbReference type="Proteomes" id="UP001497623">
    <property type="component" value="Unassembled WGS sequence"/>
</dbReference>
<feature type="compositionally biased region" description="Polar residues" evidence="1">
    <location>
        <begin position="120"/>
        <end position="138"/>
    </location>
</feature>
<evidence type="ECO:0000313" key="3">
    <source>
        <dbReference type="Proteomes" id="UP001497623"/>
    </source>
</evidence>
<evidence type="ECO:0000256" key="1">
    <source>
        <dbReference type="SAM" id="MobiDB-lite"/>
    </source>
</evidence>
<sequence length="281" mass="31801">MANLSYAQVWDKLKERYAVPWARTQQASRKYFSIQPPSEDRQSIIDYIDAVRDAIDTVELVGLSPENLLLNMALDNLPSRVRLPLVEKLEETNEDFKFTKNLFEKQFSRTMNLLEDNKKSPTASMYTSQVVSSNSGKASMNEAYPDSSNKASTPTNQGSSDSQTDNSPQGGSHHLGGRGRGRGRGGGWPSQYYRDKPPCTLCYPLRHSPQECRYKTPEEKRKRLVDINRCQACTTLIGEHGRDCSHRARCSAHPNERHVYWTCDQVSHPGPQCKFPIQTST</sequence>